<dbReference type="InterPro" id="IPR036291">
    <property type="entry name" value="NAD(P)-bd_dom_sf"/>
</dbReference>
<dbReference type="PANTHER" id="PTHR24321:SF8">
    <property type="entry name" value="ESTRADIOL 17-BETA-DEHYDROGENASE 8-RELATED"/>
    <property type="match status" value="1"/>
</dbReference>
<dbReference type="InterPro" id="IPR057326">
    <property type="entry name" value="KR_dom"/>
</dbReference>
<evidence type="ECO:0000256" key="2">
    <source>
        <dbReference type="ARBA" id="ARBA00023002"/>
    </source>
</evidence>
<organism evidence="6 7">
    <name type="scientific">Aeromicrobium wangtongii</name>
    <dbReference type="NCBI Taxonomy" id="2969247"/>
    <lineage>
        <taxon>Bacteria</taxon>
        <taxon>Bacillati</taxon>
        <taxon>Actinomycetota</taxon>
        <taxon>Actinomycetes</taxon>
        <taxon>Propionibacteriales</taxon>
        <taxon>Nocardioidaceae</taxon>
        <taxon>Aeromicrobium</taxon>
    </lineage>
</organism>
<accession>A0ABY5MB81</accession>
<proteinExistence type="inferred from homology"/>
<evidence type="ECO:0000313" key="7">
    <source>
        <dbReference type="Proteomes" id="UP001316184"/>
    </source>
</evidence>
<dbReference type="EMBL" id="CP102173">
    <property type="protein sequence ID" value="UUP15390.1"/>
    <property type="molecule type" value="Genomic_DNA"/>
</dbReference>
<dbReference type="InterPro" id="IPR020904">
    <property type="entry name" value="Sc_DH/Rdtase_CS"/>
</dbReference>
<dbReference type="InterPro" id="IPR002347">
    <property type="entry name" value="SDR_fam"/>
</dbReference>
<keyword evidence="3" id="KW-0520">NAD</keyword>
<reference evidence="6 7" key="1">
    <citation type="submission" date="2022-08" db="EMBL/GenBank/DDBJ databases">
        <title>novel species in genus Aeromicrobium.</title>
        <authorList>
            <person name="Ye L."/>
        </authorList>
    </citation>
    <scope>NUCLEOTIDE SEQUENCE [LARGE SCALE GENOMIC DNA]</scope>
    <source>
        <strain evidence="7">zg-Y1379</strain>
    </source>
</reference>
<dbReference type="Proteomes" id="UP001316184">
    <property type="component" value="Chromosome"/>
</dbReference>
<dbReference type="RefSeq" id="WP_232399442.1">
    <property type="nucleotide sequence ID" value="NZ_CP102173.1"/>
</dbReference>
<feature type="domain" description="Ketoreductase" evidence="5">
    <location>
        <begin position="11"/>
        <end position="186"/>
    </location>
</feature>
<keyword evidence="2" id="KW-0560">Oxidoreductase</keyword>
<gene>
    <name evidence="6" type="ORF">NQV15_08780</name>
</gene>
<name>A0ABY5MB81_9ACTN</name>
<dbReference type="PRINTS" id="PR00080">
    <property type="entry name" value="SDRFAMILY"/>
</dbReference>
<dbReference type="PANTHER" id="PTHR24321">
    <property type="entry name" value="DEHYDROGENASES, SHORT CHAIN"/>
    <property type="match status" value="1"/>
</dbReference>
<evidence type="ECO:0000313" key="6">
    <source>
        <dbReference type="EMBL" id="UUP15390.1"/>
    </source>
</evidence>
<dbReference type="Pfam" id="PF00106">
    <property type="entry name" value="adh_short"/>
    <property type="match status" value="1"/>
</dbReference>
<dbReference type="SUPFAM" id="SSF51735">
    <property type="entry name" value="NAD(P)-binding Rossmann-fold domains"/>
    <property type="match status" value="1"/>
</dbReference>
<dbReference type="SMART" id="SM00822">
    <property type="entry name" value="PKS_KR"/>
    <property type="match status" value="1"/>
</dbReference>
<sequence length="250" mass="26025">MSDTMGKLDGAVAIITGGARGMGAEHVRGLVAEGAKVVVADILEQEGRDLATEIGANALFVKLDVTSDESWQAAVREAEAHFGPITILINNAGIAQEKPWLETTTAEWQRVIDINLTGAFIGMREVVPSMQRSGVDAVIINVSSVSGLLGVAGEPAYAASKWGMRALTKVGALEFAGSGIRVLSVHPGFIETPMTAGAPSEYYDSQPIPRMGQSAEVTSMIVFLAAEATFSTGSEFVVDGGVALGARSTT</sequence>
<dbReference type="PRINTS" id="PR00081">
    <property type="entry name" value="GDHRDH"/>
</dbReference>
<evidence type="ECO:0000256" key="1">
    <source>
        <dbReference type="ARBA" id="ARBA00006484"/>
    </source>
</evidence>
<evidence type="ECO:0000256" key="3">
    <source>
        <dbReference type="ARBA" id="ARBA00023027"/>
    </source>
</evidence>
<dbReference type="Gene3D" id="3.40.50.720">
    <property type="entry name" value="NAD(P)-binding Rossmann-like Domain"/>
    <property type="match status" value="1"/>
</dbReference>
<dbReference type="PROSITE" id="PS00061">
    <property type="entry name" value="ADH_SHORT"/>
    <property type="match status" value="1"/>
</dbReference>
<keyword evidence="7" id="KW-1185">Reference proteome</keyword>
<evidence type="ECO:0000256" key="4">
    <source>
        <dbReference type="RuleBase" id="RU000363"/>
    </source>
</evidence>
<evidence type="ECO:0000259" key="5">
    <source>
        <dbReference type="SMART" id="SM00822"/>
    </source>
</evidence>
<comment type="similarity">
    <text evidence="1 4">Belongs to the short-chain dehydrogenases/reductases (SDR) family.</text>
</comment>
<protein>
    <submittedName>
        <fullName evidence="6">SDR family oxidoreductase</fullName>
    </submittedName>
</protein>